<comment type="caution">
    <text evidence="5">Lacks conserved residue(s) required for the propagation of feature annotation.</text>
</comment>
<gene>
    <name evidence="5" type="primary">tbp</name>
    <name evidence="6" type="ORF">ACFQE9_14330</name>
</gene>
<evidence type="ECO:0000256" key="1">
    <source>
        <dbReference type="ARBA" id="ARBA00005560"/>
    </source>
</evidence>
<keyword evidence="4 5" id="KW-0804">Transcription</keyword>
<dbReference type="NCBIfam" id="NF001593">
    <property type="entry name" value="PRK00394.1-2"/>
    <property type="match status" value="1"/>
</dbReference>
<name>A0ABD5UWI1_9EURY</name>
<dbReference type="RefSeq" id="WP_058826564.1">
    <property type="nucleotide sequence ID" value="NZ_JBHSXL010000012.1"/>
</dbReference>
<accession>A0ABD5UWI1</accession>
<dbReference type="AlphaFoldDB" id="A0ABD5UWI1"/>
<dbReference type="PANTHER" id="PTHR10126">
    <property type="entry name" value="TATA-BOX BINDING PROTEIN"/>
    <property type="match status" value="1"/>
</dbReference>
<comment type="function">
    <text evidence="5">General factor that plays a role in the activation of archaeal genes transcribed by RNA polymerase. Binds specifically to the TATA box promoter element which lies close to the position of transcription initiation.</text>
</comment>
<proteinExistence type="inferred from homology"/>
<keyword evidence="3 5" id="KW-0238">DNA-binding</keyword>
<dbReference type="Gene3D" id="3.30.310.10">
    <property type="entry name" value="TATA-Binding Protein"/>
    <property type="match status" value="2"/>
</dbReference>
<keyword evidence="2 5" id="KW-0677">Repeat</keyword>
<evidence type="ECO:0000256" key="4">
    <source>
        <dbReference type="ARBA" id="ARBA00023163"/>
    </source>
</evidence>
<dbReference type="Proteomes" id="UP001596296">
    <property type="component" value="Unassembled WGS sequence"/>
</dbReference>
<organism evidence="6 7">
    <name type="scientific">Halopenitus salinus</name>
    <dbReference type="NCBI Taxonomy" id="1198295"/>
    <lineage>
        <taxon>Archaea</taxon>
        <taxon>Methanobacteriati</taxon>
        <taxon>Methanobacteriota</taxon>
        <taxon>Stenosarchaea group</taxon>
        <taxon>Halobacteria</taxon>
        <taxon>Halobacteriales</taxon>
        <taxon>Haloferacaceae</taxon>
        <taxon>Halopenitus</taxon>
    </lineage>
</organism>
<dbReference type="SUPFAM" id="SSF55945">
    <property type="entry name" value="TATA-box binding protein-like"/>
    <property type="match status" value="2"/>
</dbReference>
<dbReference type="GO" id="GO:0003677">
    <property type="term" value="F:DNA binding"/>
    <property type="evidence" value="ECO:0007669"/>
    <property type="project" value="UniProtKB-KW"/>
</dbReference>
<protein>
    <recommendedName>
        <fullName evidence="5">TATA-box-binding protein</fullName>
    </recommendedName>
    <alternativeName>
        <fullName evidence="5">Box A-binding protein</fullName>
        <shortName evidence="5">BAP</shortName>
    </alternativeName>
    <alternativeName>
        <fullName evidence="5">TATA sequence-binding protein</fullName>
        <shortName evidence="5">TBP</shortName>
    </alternativeName>
    <alternativeName>
        <fullName evidence="5">TATA-box factor</fullName>
    </alternativeName>
</protein>
<reference evidence="6 7" key="1">
    <citation type="journal article" date="2019" name="Int. J. Syst. Evol. Microbiol.">
        <title>The Global Catalogue of Microorganisms (GCM) 10K type strain sequencing project: providing services to taxonomists for standard genome sequencing and annotation.</title>
        <authorList>
            <consortium name="The Broad Institute Genomics Platform"/>
            <consortium name="The Broad Institute Genome Sequencing Center for Infectious Disease"/>
            <person name="Wu L."/>
            <person name="Ma J."/>
        </authorList>
    </citation>
    <scope>NUCLEOTIDE SEQUENCE [LARGE SCALE GENOMIC DNA]</scope>
    <source>
        <strain evidence="6 7">SKJ47</strain>
    </source>
</reference>
<evidence type="ECO:0000256" key="5">
    <source>
        <dbReference type="HAMAP-Rule" id="MF_00408"/>
    </source>
</evidence>
<dbReference type="EMBL" id="JBHSXL010000012">
    <property type="protein sequence ID" value="MFC6893774.1"/>
    <property type="molecule type" value="Genomic_DNA"/>
</dbReference>
<dbReference type="InterPro" id="IPR000814">
    <property type="entry name" value="TBP"/>
</dbReference>
<dbReference type="InterPro" id="IPR012295">
    <property type="entry name" value="TBP_dom_sf"/>
</dbReference>
<dbReference type="PRINTS" id="PR00686">
    <property type="entry name" value="TIFACTORIID"/>
</dbReference>
<keyword evidence="5" id="KW-0805">Transcription regulation</keyword>
<evidence type="ECO:0000256" key="2">
    <source>
        <dbReference type="ARBA" id="ARBA00022737"/>
    </source>
</evidence>
<dbReference type="Pfam" id="PF00352">
    <property type="entry name" value="TBP"/>
    <property type="match status" value="2"/>
</dbReference>
<evidence type="ECO:0000256" key="3">
    <source>
        <dbReference type="ARBA" id="ARBA00023125"/>
    </source>
</evidence>
<comment type="caution">
    <text evidence="6">The sequence shown here is derived from an EMBL/GenBank/DDBJ whole genome shotgun (WGS) entry which is preliminary data.</text>
</comment>
<keyword evidence="7" id="KW-1185">Reference proteome</keyword>
<comment type="similarity">
    <text evidence="1 5">Belongs to the TBP family.</text>
</comment>
<dbReference type="GO" id="GO:0003700">
    <property type="term" value="F:DNA-binding transcription factor activity"/>
    <property type="evidence" value="ECO:0007669"/>
    <property type="project" value="UniProtKB-UniRule"/>
</dbReference>
<sequence length="182" mass="19832">MVEVVNVVASGALDVELDLEAVARDLDDVVDYDPEKYPGAYVRFGGDEPLVTLYRTGKYIITGASSEAEAGQLREKFLTLLHRHGIVSAAEDAWFTVQNYVCMADMERSVNLSALAIGLGLEVTEYEPEQFPGLVYRPHDHACVLLVFATGKVVITGAQETESAEAAFAAFRDSIETLLADE</sequence>
<evidence type="ECO:0000313" key="6">
    <source>
        <dbReference type="EMBL" id="MFC6893774.1"/>
    </source>
</evidence>
<dbReference type="HAMAP" id="MF_00408">
    <property type="entry name" value="TATA_bind_prot_arch"/>
    <property type="match status" value="1"/>
</dbReference>
<evidence type="ECO:0000313" key="7">
    <source>
        <dbReference type="Proteomes" id="UP001596296"/>
    </source>
</evidence>